<sequence length="76" mass="8121">MSTIRAVDDLSALPASGPGGMSTIEWMRVQSGLWVGKIAGEFAGMIESRGPQFVAIRLSQEIGTYDTLSDAKRSFA</sequence>
<organism evidence="2 3">
    <name type="scientific">Antiquaquibacter oligotrophicus</name>
    <dbReference type="NCBI Taxonomy" id="2880260"/>
    <lineage>
        <taxon>Bacteria</taxon>
        <taxon>Bacillati</taxon>
        <taxon>Actinomycetota</taxon>
        <taxon>Actinomycetes</taxon>
        <taxon>Micrococcales</taxon>
        <taxon>Microbacteriaceae</taxon>
        <taxon>Antiquaquibacter</taxon>
    </lineage>
</organism>
<gene>
    <name evidence="2" type="ORF">M2152_002167</name>
</gene>
<accession>A0ABT6KPS0</accession>
<feature type="region of interest" description="Disordered" evidence="1">
    <location>
        <begin position="1"/>
        <end position="21"/>
    </location>
</feature>
<protein>
    <submittedName>
        <fullName evidence="2">Uncharacterized protein</fullName>
    </submittedName>
</protein>
<dbReference type="RefSeq" id="WP_322134278.1">
    <property type="nucleotide sequence ID" value="NZ_CP085036.1"/>
</dbReference>
<evidence type="ECO:0000256" key="1">
    <source>
        <dbReference type="SAM" id="MobiDB-lite"/>
    </source>
</evidence>
<dbReference type="Proteomes" id="UP001160142">
    <property type="component" value="Unassembled WGS sequence"/>
</dbReference>
<proteinExistence type="predicted"/>
<comment type="caution">
    <text evidence="2">The sequence shown here is derived from an EMBL/GenBank/DDBJ whole genome shotgun (WGS) entry which is preliminary data.</text>
</comment>
<keyword evidence="3" id="KW-1185">Reference proteome</keyword>
<evidence type="ECO:0000313" key="2">
    <source>
        <dbReference type="EMBL" id="MDH6181985.1"/>
    </source>
</evidence>
<reference evidence="2 3" key="1">
    <citation type="submission" date="2023-04" db="EMBL/GenBank/DDBJ databases">
        <title>Genome Encyclopedia of Bacteria and Archaea VI: Functional Genomics of Type Strains.</title>
        <authorList>
            <person name="Whitman W."/>
        </authorList>
    </citation>
    <scope>NUCLEOTIDE SEQUENCE [LARGE SCALE GENOMIC DNA]</scope>
    <source>
        <strain evidence="2 3">SG_E_30_P1</strain>
    </source>
</reference>
<evidence type="ECO:0000313" key="3">
    <source>
        <dbReference type="Proteomes" id="UP001160142"/>
    </source>
</evidence>
<name>A0ABT6KPS0_9MICO</name>
<dbReference type="EMBL" id="JARXVQ010000001">
    <property type="protein sequence ID" value="MDH6181985.1"/>
    <property type="molecule type" value="Genomic_DNA"/>
</dbReference>